<protein>
    <submittedName>
        <fullName evidence="2">Uncharacterized protein</fullName>
    </submittedName>
</protein>
<sequence>MTISEALSRGCTSNELLSFNLSNRSKTMSDGADGHDGGHGSSGETAGSHDGFGVSDLDVGHGHGGYGTDPSDAGRSRGFFKKISPETLMVGHSHCDPKGWNGDFTHVSVDINSGTQDDGVPVATYGSSDGRHTAEEEQEFRRKVREALEDPRRRFYGAHVVCHGQLDVPKLFREAALAAGLIRICNRMSHFPSLDQTKYFLTDWSGAVNLAPMDEKFLTPLEITRRTGCRVPAGYYEGAIGCTRVWRQFWQVGKRRSVFPWNTELEVDRNAQTYLEVNITTWYYGQACDFETRLEMRIVSLPVYKFRPDDPKQGDWYWKHSSWKAHQAGCDKVLKALFVELQKAPPSELAKMRRHAIIDAARKKEQEEQEEQGKPGKDGIPTDKLPPADKPLPVPVDESEPRLPPVVKKFRADDEVEAAAGTHSGADLDSFFADLPEPKAQAAVKADSAAAAPAAAVSAEDCKDGGGQARVTVEVPLLSVEACRR</sequence>
<dbReference type="AlphaFoldDB" id="A0A8J7PMX9"/>
<reference evidence="2" key="1">
    <citation type="submission" date="2021-02" db="EMBL/GenBank/DDBJ databases">
        <title>Genome-Resolved Metagenomics of a Microbial Community Performing Photosynthetic Biological Nutrient Removal.</title>
        <authorList>
            <person name="Mcdaniel E.A."/>
        </authorList>
    </citation>
    <scope>NUCLEOTIDE SEQUENCE</scope>
    <source>
        <strain evidence="2">UWPOB_OBS1</strain>
    </source>
</reference>
<comment type="caution">
    <text evidence="2">The sequence shown here is derived from an EMBL/GenBank/DDBJ whole genome shotgun (WGS) entry which is preliminary data.</text>
</comment>
<evidence type="ECO:0000313" key="2">
    <source>
        <dbReference type="EMBL" id="MBN8661770.1"/>
    </source>
</evidence>
<organism evidence="2 3">
    <name type="scientific">Candidatus Obscuribacter phosphatis</name>
    <dbReference type="NCBI Taxonomy" id="1906157"/>
    <lineage>
        <taxon>Bacteria</taxon>
        <taxon>Bacillati</taxon>
        <taxon>Candidatus Melainabacteria</taxon>
        <taxon>Candidatus Obscuribacterales</taxon>
        <taxon>Candidatus Obscuribacteraceae</taxon>
        <taxon>Candidatus Obscuribacter</taxon>
    </lineage>
</organism>
<evidence type="ECO:0000313" key="3">
    <source>
        <dbReference type="Proteomes" id="UP000664277"/>
    </source>
</evidence>
<name>A0A8J7PMX9_9BACT</name>
<evidence type="ECO:0000256" key="1">
    <source>
        <dbReference type="SAM" id="MobiDB-lite"/>
    </source>
</evidence>
<accession>A0A8J7PMX9</accession>
<dbReference type="EMBL" id="JAFLCK010000024">
    <property type="protein sequence ID" value="MBN8661770.1"/>
    <property type="molecule type" value="Genomic_DNA"/>
</dbReference>
<gene>
    <name evidence="2" type="ORF">J0M35_15495</name>
</gene>
<feature type="region of interest" description="Disordered" evidence="1">
    <location>
        <begin position="27"/>
        <end position="78"/>
    </location>
</feature>
<dbReference type="Proteomes" id="UP000664277">
    <property type="component" value="Unassembled WGS sequence"/>
</dbReference>
<feature type="compositionally biased region" description="Basic and acidic residues" evidence="1">
    <location>
        <begin position="361"/>
        <end position="381"/>
    </location>
</feature>
<proteinExistence type="predicted"/>
<feature type="region of interest" description="Disordered" evidence="1">
    <location>
        <begin position="361"/>
        <end position="402"/>
    </location>
</feature>